<feature type="region of interest" description="Disordered" evidence="15">
    <location>
        <begin position="201"/>
        <end position="229"/>
    </location>
</feature>
<organism evidence="18">
    <name type="scientific">Castor canadensis</name>
    <name type="common">American beaver</name>
    <dbReference type="NCBI Taxonomy" id="51338"/>
    <lineage>
        <taxon>Eukaryota</taxon>
        <taxon>Metazoa</taxon>
        <taxon>Chordata</taxon>
        <taxon>Craniata</taxon>
        <taxon>Vertebrata</taxon>
        <taxon>Euteleostomi</taxon>
        <taxon>Mammalia</taxon>
        <taxon>Eutheria</taxon>
        <taxon>Euarchontoglires</taxon>
        <taxon>Glires</taxon>
        <taxon>Rodentia</taxon>
        <taxon>Castorimorpha</taxon>
        <taxon>Castoridae</taxon>
        <taxon>Castor</taxon>
    </lineage>
</organism>
<dbReference type="GO" id="GO:0005886">
    <property type="term" value="C:plasma membrane"/>
    <property type="evidence" value="ECO:0007669"/>
    <property type="project" value="UniProtKB-SubCell"/>
</dbReference>
<evidence type="ECO:0000256" key="14">
    <source>
        <dbReference type="ARBA" id="ARBA00032296"/>
    </source>
</evidence>
<keyword evidence="13" id="KW-0393">Immunoglobulin domain</keyword>
<dbReference type="PANTHER" id="PTHR47904">
    <property type="entry name" value="NATURAL CYTOTOXICITY TRIGGERING RECEPTOR 3"/>
    <property type="match status" value="1"/>
</dbReference>
<feature type="chain" id="PRO_5034030341" description="Natural cytotoxicity triggering receptor 3" evidence="16">
    <location>
        <begin position="19"/>
        <end position="266"/>
    </location>
</feature>
<evidence type="ECO:0000256" key="11">
    <source>
        <dbReference type="ARBA" id="ARBA00023170"/>
    </source>
</evidence>
<keyword evidence="5" id="KW-0812">Transmembrane</keyword>
<dbReference type="FunFam" id="2.60.40.10:FF:000860">
    <property type="entry name" value="natural cytotoxicity triggering receptor 3"/>
    <property type="match status" value="1"/>
</dbReference>
<evidence type="ECO:0000256" key="1">
    <source>
        <dbReference type="ARBA" id="ARBA00004251"/>
    </source>
</evidence>
<dbReference type="AlphaFoldDB" id="A0A8B7V3G5"/>
<dbReference type="InterPro" id="IPR013106">
    <property type="entry name" value="Ig_V-set"/>
</dbReference>
<dbReference type="SUPFAM" id="SSF48726">
    <property type="entry name" value="Immunoglobulin"/>
    <property type="match status" value="1"/>
</dbReference>
<keyword evidence="6 16" id="KW-0732">Signal</keyword>
<evidence type="ECO:0000256" key="3">
    <source>
        <dbReference type="ARBA" id="ARBA00019135"/>
    </source>
</evidence>
<comment type="subcellular location">
    <subcellularLocation>
        <location evidence="1">Cell membrane</location>
        <topology evidence="1">Single-pass type I membrane protein</topology>
    </subcellularLocation>
</comment>
<evidence type="ECO:0000256" key="5">
    <source>
        <dbReference type="ARBA" id="ARBA00022692"/>
    </source>
</evidence>
<protein>
    <recommendedName>
        <fullName evidence="3">Natural cytotoxicity triggering receptor 3</fullName>
    </recommendedName>
    <alternativeName>
        <fullName evidence="14">Natural killer cell p30-related protein</fullName>
    </alternativeName>
</protein>
<dbReference type="Gene3D" id="2.60.40.10">
    <property type="entry name" value="Immunoglobulins"/>
    <property type="match status" value="1"/>
</dbReference>
<keyword evidence="8" id="KW-1133">Transmembrane helix</keyword>
<dbReference type="GO" id="GO:0030101">
    <property type="term" value="P:natural killer cell activation"/>
    <property type="evidence" value="ECO:0007669"/>
    <property type="project" value="TreeGrafter"/>
</dbReference>
<sequence>MAWTLSLIFIMVYAGSCALWVCQLPEIHTQEGTTTLLPCSFNASQGTLAIGSVTWYRDKVALGKEVSNMTPEFRGRLAPTSSSRFLYDHQADLHIWDTQCHDAGVYVCRVEVLGLGVGTGNGTRLLVKKGEALGGGASLTEGPDCLCNSGIPVALIYQPLPLQDLFRQRPSWCSSFELDSMPSASSLWPWVAPSITKANVSSRVRGNGRDGRGSKRAEGGKDRHQEDNSFRTAVLRGSCHLSHQATVILEYNVLLGEPPRRDSRPQ</sequence>
<dbReference type="PROSITE" id="PS50835">
    <property type="entry name" value="IG_LIKE"/>
    <property type="match status" value="1"/>
</dbReference>
<dbReference type="CTD" id="259197"/>
<evidence type="ECO:0000256" key="6">
    <source>
        <dbReference type="ARBA" id="ARBA00022729"/>
    </source>
</evidence>
<feature type="signal peptide" evidence="16">
    <location>
        <begin position="1"/>
        <end position="18"/>
    </location>
</feature>
<evidence type="ECO:0000256" key="15">
    <source>
        <dbReference type="SAM" id="MobiDB-lite"/>
    </source>
</evidence>
<evidence type="ECO:0000256" key="10">
    <source>
        <dbReference type="ARBA" id="ARBA00023157"/>
    </source>
</evidence>
<dbReference type="SMART" id="SM00409">
    <property type="entry name" value="IG"/>
    <property type="match status" value="1"/>
</dbReference>
<evidence type="ECO:0000256" key="8">
    <source>
        <dbReference type="ARBA" id="ARBA00022989"/>
    </source>
</evidence>
<keyword evidence="4" id="KW-1003">Cell membrane</keyword>
<evidence type="ECO:0000256" key="13">
    <source>
        <dbReference type="ARBA" id="ARBA00023319"/>
    </source>
</evidence>
<evidence type="ECO:0000256" key="12">
    <source>
        <dbReference type="ARBA" id="ARBA00023180"/>
    </source>
</evidence>
<name>A0A8B7V3G5_CASCN</name>
<keyword evidence="12" id="KW-0325">Glycoprotein</keyword>
<dbReference type="InterPro" id="IPR036179">
    <property type="entry name" value="Ig-like_dom_sf"/>
</dbReference>
<dbReference type="InterPro" id="IPR003599">
    <property type="entry name" value="Ig_sub"/>
</dbReference>
<dbReference type="InterPro" id="IPR007110">
    <property type="entry name" value="Ig-like_dom"/>
</dbReference>
<dbReference type="PANTHER" id="PTHR47904:SF1">
    <property type="entry name" value="NATURAL CYTOTOXICITY TRIGGERING RECEPTOR 3"/>
    <property type="match status" value="1"/>
</dbReference>
<dbReference type="OrthoDB" id="9950892at2759"/>
<dbReference type="InterPro" id="IPR013783">
    <property type="entry name" value="Ig-like_fold"/>
</dbReference>
<keyword evidence="7" id="KW-0391">Immunity</keyword>
<proteinExistence type="inferred from homology"/>
<evidence type="ECO:0000256" key="9">
    <source>
        <dbReference type="ARBA" id="ARBA00023136"/>
    </source>
</evidence>
<keyword evidence="10" id="KW-1015">Disulfide bond</keyword>
<evidence type="ECO:0000256" key="16">
    <source>
        <dbReference type="SAM" id="SignalP"/>
    </source>
</evidence>
<evidence type="ECO:0000256" key="7">
    <source>
        <dbReference type="ARBA" id="ARBA00022859"/>
    </source>
</evidence>
<evidence type="ECO:0000256" key="4">
    <source>
        <dbReference type="ARBA" id="ARBA00022475"/>
    </source>
</evidence>
<feature type="domain" description="Ig-like" evidence="17">
    <location>
        <begin position="31"/>
        <end position="111"/>
    </location>
</feature>
<reference evidence="18" key="1">
    <citation type="submission" date="2025-08" db="UniProtKB">
        <authorList>
            <consortium name="RefSeq"/>
        </authorList>
    </citation>
    <scope>IDENTIFICATION</scope>
    <source>
        <tissue evidence="18">Leukocyte</tissue>
    </source>
</reference>
<evidence type="ECO:0000313" key="18">
    <source>
        <dbReference type="RefSeq" id="XP_020025275.1"/>
    </source>
</evidence>
<gene>
    <name evidence="18" type="primary">Ncr3</name>
</gene>
<dbReference type="GO" id="GO:0002429">
    <property type="term" value="P:immune response-activating cell surface receptor signaling pathway"/>
    <property type="evidence" value="ECO:0007669"/>
    <property type="project" value="InterPro"/>
</dbReference>
<dbReference type="GO" id="GO:0045954">
    <property type="term" value="P:positive regulation of natural killer cell mediated cytotoxicity"/>
    <property type="evidence" value="ECO:0007669"/>
    <property type="project" value="InterPro"/>
</dbReference>
<feature type="compositionally biased region" description="Basic and acidic residues" evidence="15">
    <location>
        <begin position="207"/>
        <end position="229"/>
    </location>
</feature>
<keyword evidence="9" id="KW-0472">Membrane</keyword>
<dbReference type="Pfam" id="PF07686">
    <property type="entry name" value="V-set"/>
    <property type="match status" value="1"/>
</dbReference>
<keyword evidence="11 18" id="KW-0675">Receptor</keyword>
<dbReference type="RefSeq" id="XP_020025275.1">
    <property type="nucleotide sequence ID" value="XM_020169686.1"/>
</dbReference>
<accession>A0A8B7V3G5</accession>
<dbReference type="InterPro" id="IPR043226">
    <property type="entry name" value="NCR3"/>
</dbReference>
<evidence type="ECO:0000256" key="2">
    <source>
        <dbReference type="ARBA" id="ARBA00006531"/>
    </source>
</evidence>
<evidence type="ECO:0000259" key="17">
    <source>
        <dbReference type="PROSITE" id="PS50835"/>
    </source>
</evidence>
<comment type="similarity">
    <text evidence="2">Belongs to the natural cytotoxicity receptor (NCR) family.</text>
</comment>